<sequence>MREEISIQLALSLYQRETARPELAPAVEILDAHATDAAELAVVLINEFLRDPGEMKKALHRRYVAEMGGINQRRTTAGQSRIKGVSASDLSRIIDIVSMLGGSLYRVFLGLPLPPYHPDPGDDIAQFFSELRGRLMTELEAAGNGQFPAYKAISSNGGL</sequence>
<evidence type="ECO:0000313" key="2">
    <source>
        <dbReference type="Proteomes" id="UP000247727"/>
    </source>
</evidence>
<gene>
    <name evidence="1" type="ORF">C8J30_1137</name>
</gene>
<reference evidence="1 2" key="1">
    <citation type="submission" date="2018-06" db="EMBL/GenBank/DDBJ databases">
        <title>Genomic Encyclopedia of Type Strains, Phase III (KMG-III): the genomes of soil and plant-associated and newly described type strains.</title>
        <authorList>
            <person name="Whitman W."/>
        </authorList>
    </citation>
    <scope>NUCLEOTIDE SEQUENCE [LARGE SCALE GENOMIC DNA]</scope>
    <source>
        <strain evidence="1 2">JA737</strain>
    </source>
</reference>
<proteinExistence type="predicted"/>
<keyword evidence="2" id="KW-1185">Reference proteome</keyword>
<name>A0A318TW88_9RHOB</name>
<organism evidence="1 2">
    <name type="scientific">Rhodobacter viridis</name>
    <dbReference type="NCBI Taxonomy" id="1054202"/>
    <lineage>
        <taxon>Bacteria</taxon>
        <taxon>Pseudomonadati</taxon>
        <taxon>Pseudomonadota</taxon>
        <taxon>Alphaproteobacteria</taxon>
        <taxon>Rhodobacterales</taxon>
        <taxon>Rhodobacter group</taxon>
        <taxon>Rhodobacter</taxon>
    </lineage>
</organism>
<evidence type="ECO:0000313" key="1">
    <source>
        <dbReference type="EMBL" id="PYF08150.1"/>
    </source>
</evidence>
<dbReference type="Proteomes" id="UP000247727">
    <property type="component" value="Unassembled WGS sequence"/>
</dbReference>
<dbReference type="RefSeq" id="WP_110806524.1">
    <property type="nucleotide sequence ID" value="NZ_QJTK01000013.1"/>
</dbReference>
<comment type="caution">
    <text evidence="1">The sequence shown here is derived from an EMBL/GenBank/DDBJ whole genome shotgun (WGS) entry which is preliminary data.</text>
</comment>
<accession>A0A318TW88</accession>
<dbReference type="AlphaFoldDB" id="A0A318TW88"/>
<protein>
    <submittedName>
        <fullName evidence="1">Uncharacterized protein</fullName>
    </submittedName>
</protein>
<dbReference type="EMBL" id="QJTK01000013">
    <property type="protein sequence ID" value="PYF08150.1"/>
    <property type="molecule type" value="Genomic_DNA"/>
</dbReference>